<keyword evidence="6 23" id="KW-0732">Signal</keyword>
<keyword evidence="4" id="KW-1003">Cell membrane</keyword>
<dbReference type="PROSITE" id="PS00290">
    <property type="entry name" value="IG_MHC"/>
    <property type="match status" value="1"/>
</dbReference>
<dbReference type="InterPro" id="IPR013106">
    <property type="entry name" value="Ig_V-set"/>
</dbReference>
<evidence type="ECO:0000256" key="11">
    <source>
        <dbReference type="ARBA" id="ARBA00022989"/>
    </source>
</evidence>
<dbReference type="InterPro" id="IPR013783">
    <property type="entry name" value="Ig-like_fold"/>
</dbReference>
<evidence type="ECO:0000256" key="5">
    <source>
        <dbReference type="ARBA" id="ARBA00022692"/>
    </source>
</evidence>
<evidence type="ECO:0000256" key="20">
    <source>
        <dbReference type="ARBA" id="ARBA00082706"/>
    </source>
</evidence>
<keyword evidence="8" id="KW-0256">Endoplasmic reticulum</keyword>
<feature type="chain" id="PRO_5012329463" description="Tapasin-related protein" evidence="23">
    <location>
        <begin position="18"/>
        <end position="423"/>
    </location>
</feature>
<dbReference type="SUPFAM" id="SSF48726">
    <property type="entry name" value="Immunoglobulin"/>
    <property type="match status" value="2"/>
</dbReference>
<dbReference type="GO" id="GO:0002376">
    <property type="term" value="P:immune system process"/>
    <property type="evidence" value="ECO:0007669"/>
    <property type="project" value="UniProtKB-KW"/>
</dbReference>
<evidence type="ECO:0000256" key="8">
    <source>
        <dbReference type="ARBA" id="ARBA00022824"/>
    </source>
</evidence>
<feature type="domain" description="Ig-like" evidence="24">
    <location>
        <begin position="281"/>
        <end position="371"/>
    </location>
</feature>
<keyword evidence="15" id="KW-0393">Immunoglobulin domain</keyword>
<dbReference type="Proteomes" id="UP000242450">
    <property type="component" value="Chromosome 22"/>
</dbReference>
<comment type="subcellular location">
    <subcellularLocation>
        <location evidence="2">Cell membrane</location>
        <topology evidence="2">Single-pass type I membrane protein</topology>
    </subcellularLocation>
    <subcellularLocation>
        <location evidence="1">Endoplasmic reticulum membrane</location>
        <topology evidence="1">Single-pass type I membrane protein</topology>
    </subcellularLocation>
    <subcellularLocation>
        <location evidence="3">Golgi apparatus membrane</location>
        <topology evidence="3">Single-pass type I membrane protein</topology>
    </subcellularLocation>
    <subcellularLocation>
        <location evidence="16">Microsome membrane</location>
        <topology evidence="16">Single-pass type I membrane protein</topology>
    </subcellularLocation>
</comment>
<evidence type="ECO:0000256" key="9">
    <source>
        <dbReference type="ARBA" id="ARBA00022848"/>
    </source>
</evidence>
<name>A0A212CD14_CEREH</name>
<evidence type="ECO:0000256" key="10">
    <source>
        <dbReference type="ARBA" id="ARBA00022859"/>
    </source>
</evidence>
<dbReference type="EMBL" id="MKHE01000022">
    <property type="protein sequence ID" value="OWK03911.1"/>
    <property type="molecule type" value="Genomic_DNA"/>
</dbReference>
<dbReference type="FunFam" id="2.60.40.10:FF:001475">
    <property type="entry name" value="TAP binding protein-like variant"/>
    <property type="match status" value="1"/>
</dbReference>
<gene>
    <name evidence="25" type="ORF">Celaphus_00013905</name>
</gene>
<feature type="transmembrane region" description="Helical" evidence="22">
    <location>
        <begin position="386"/>
        <end position="405"/>
    </location>
</feature>
<reference evidence="25 26" key="1">
    <citation type="journal article" date="2018" name="Mol. Genet. Genomics">
        <title>The red deer Cervus elaphus genome CerEla1.0: sequencing, annotating, genes, and chromosomes.</title>
        <authorList>
            <person name="Bana N.A."/>
            <person name="Nyiri A."/>
            <person name="Nagy J."/>
            <person name="Frank K."/>
            <person name="Nagy T."/>
            <person name="Steger V."/>
            <person name="Schiller M."/>
            <person name="Lakatos P."/>
            <person name="Sugar L."/>
            <person name="Horn P."/>
            <person name="Barta E."/>
            <person name="Orosz L."/>
        </authorList>
    </citation>
    <scope>NUCLEOTIDE SEQUENCE [LARGE SCALE GENOMIC DNA]</scope>
    <source>
        <strain evidence="25">Hungarian</strain>
    </source>
</reference>
<dbReference type="InterPro" id="IPR007110">
    <property type="entry name" value="Ig-like_dom"/>
</dbReference>
<evidence type="ECO:0000256" key="22">
    <source>
        <dbReference type="SAM" id="Phobius"/>
    </source>
</evidence>
<evidence type="ECO:0000256" key="13">
    <source>
        <dbReference type="ARBA" id="ARBA00023136"/>
    </source>
</evidence>
<evidence type="ECO:0000256" key="1">
    <source>
        <dbReference type="ARBA" id="ARBA00004115"/>
    </source>
</evidence>
<keyword evidence="14" id="KW-1015">Disulfide bond</keyword>
<keyword evidence="11 22" id="KW-1133">Transmembrane helix</keyword>
<dbReference type="OrthoDB" id="8929156at2759"/>
<evidence type="ECO:0000256" key="21">
    <source>
        <dbReference type="ARBA" id="ARBA00093566"/>
    </source>
</evidence>
<dbReference type="InterPro" id="IPR003599">
    <property type="entry name" value="Ig_sub"/>
</dbReference>
<feature type="domain" description="Ig-like" evidence="24">
    <location>
        <begin position="169"/>
        <end position="274"/>
    </location>
</feature>
<evidence type="ECO:0000313" key="26">
    <source>
        <dbReference type="Proteomes" id="UP000242450"/>
    </source>
</evidence>
<evidence type="ECO:0000256" key="16">
    <source>
        <dbReference type="ARBA" id="ARBA00060390"/>
    </source>
</evidence>
<evidence type="ECO:0000256" key="14">
    <source>
        <dbReference type="ARBA" id="ARBA00023157"/>
    </source>
</evidence>
<comment type="subunit">
    <text evidence="21">Interacts with peptide-free HLA-A*02-B2M complexes or those loaded with low affinity peptides, likely facilitating peptide exchange onto higher affinity peptides. Interacts with MR1 in a ligand-independent way; this interaction may stabilize MR1 pool and facilitate ligand loading and dissociation.</text>
</comment>
<dbReference type="Pfam" id="PF07654">
    <property type="entry name" value="C1-set"/>
    <property type="match status" value="1"/>
</dbReference>
<dbReference type="InterPro" id="IPR050380">
    <property type="entry name" value="Immune_Resp_Modulators"/>
</dbReference>
<sequence>MGAEGWCLLLCLAFSSAANVAERQWQAVDVVLDCFLMQEGGHHGGFASSENMVKAVLVLRQVPVPDDGSLEGLTNFQVDTLAKDDPLITFEASVNRVQIPQAEALLHADCSGKEVTCEISRYFLQARPEATMEMAAWFITNVQVSGGGPGVSMVMKTLEDAENEAILHPTLKLPLSPQGTVRTAASLHCGYSVAPGLDVTSVEWRLQHKGSGRLVYHWTTGQGQAKREGATLEPEQLLTAGDASLTLPSLTLQDEGAYICQITTSLFRAQQVIQLYIQAPPKVRLSLVNAAPPAILICSVAGYYPLDVSVTWTREEQGGSPAPVSGASLSSLRQSPAGTYSISSSLMAEPGPAGATYTCQVTHVSLEEPLGAHTWVAPPAAEQKSALGVLLASILFFLTLLFLGLQRRQATSPRSPQTLRHSG</sequence>
<evidence type="ECO:0000256" key="7">
    <source>
        <dbReference type="ARBA" id="ARBA00022737"/>
    </source>
</evidence>
<feature type="signal peptide" evidence="23">
    <location>
        <begin position="1"/>
        <end position="17"/>
    </location>
</feature>
<dbReference type="InterPro" id="IPR003597">
    <property type="entry name" value="Ig_C1-set"/>
</dbReference>
<dbReference type="GO" id="GO:0000139">
    <property type="term" value="C:Golgi membrane"/>
    <property type="evidence" value="ECO:0007669"/>
    <property type="project" value="UniProtKB-SubCell"/>
</dbReference>
<dbReference type="AlphaFoldDB" id="A0A212CD14"/>
<evidence type="ECO:0000256" key="4">
    <source>
        <dbReference type="ARBA" id="ARBA00022475"/>
    </source>
</evidence>
<dbReference type="SMART" id="SM00407">
    <property type="entry name" value="IGc1"/>
    <property type="match status" value="1"/>
</dbReference>
<dbReference type="InterPro" id="IPR003006">
    <property type="entry name" value="Ig/MHC_CS"/>
</dbReference>
<evidence type="ECO:0000256" key="18">
    <source>
        <dbReference type="ARBA" id="ARBA00078292"/>
    </source>
</evidence>
<accession>A0A212CD14</accession>
<evidence type="ECO:0000256" key="17">
    <source>
        <dbReference type="ARBA" id="ARBA00070349"/>
    </source>
</evidence>
<keyword evidence="9" id="KW-0492">Microsome</keyword>
<keyword evidence="12" id="KW-0333">Golgi apparatus</keyword>
<keyword evidence="26" id="KW-1185">Reference proteome</keyword>
<dbReference type="GO" id="GO:0005886">
    <property type="term" value="C:plasma membrane"/>
    <property type="evidence" value="ECO:0007669"/>
    <property type="project" value="UniProtKB-SubCell"/>
</dbReference>
<dbReference type="InterPro" id="IPR036179">
    <property type="entry name" value="Ig-like_dom_sf"/>
</dbReference>
<dbReference type="PANTHER" id="PTHR23411">
    <property type="entry name" value="TAPASIN"/>
    <property type="match status" value="1"/>
</dbReference>
<keyword evidence="5 22" id="KW-0812">Transmembrane</keyword>
<dbReference type="SMART" id="SM00409">
    <property type="entry name" value="IG"/>
    <property type="match status" value="1"/>
</dbReference>
<keyword evidence="10" id="KW-0391">Immunity</keyword>
<comment type="caution">
    <text evidence="25">The sequence shown here is derived from an EMBL/GenBank/DDBJ whole genome shotgun (WGS) entry which is preliminary data.</text>
</comment>
<evidence type="ECO:0000256" key="19">
    <source>
        <dbReference type="ARBA" id="ARBA00081207"/>
    </source>
</evidence>
<keyword evidence="7" id="KW-0677">Repeat</keyword>
<dbReference type="Gene3D" id="2.60.40.10">
    <property type="entry name" value="Immunoglobulins"/>
    <property type="match status" value="3"/>
</dbReference>
<evidence type="ECO:0000256" key="23">
    <source>
        <dbReference type="SAM" id="SignalP"/>
    </source>
</evidence>
<organism evidence="25 26">
    <name type="scientific">Cervus elaphus hippelaphus</name>
    <name type="common">European red deer</name>
    <dbReference type="NCBI Taxonomy" id="46360"/>
    <lineage>
        <taxon>Eukaryota</taxon>
        <taxon>Metazoa</taxon>
        <taxon>Chordata</taxon>
        <taxon>Craniata</taxon>
        <taxon>Vertebrata</taxon>
        <taxon>Euteleostomi</taxon>
        <taxon>Mammalia</taxon>
        <taxon>Eutheria</taxon>
        <taxon>Laurasiatheria</taxon>
        <taxon>Artiodactyla</taxon>
        <taxon>Ruminantia</taxon>
        <taxon>Pecora</taxon>
        <taxon>Cervidae</taxon>
        <taxon>Cervinae</taxon>
        <taxon>Cervus</taxon>
    </lineage>
</organism>
<dbReference type="PROSITE" id="PS50835">
    <property type="entry name" value="IG_LIKE"/>
    <property type="match status" value="2"/>
</dbReference>
<evidence type="ECO:0000256" key="12">
    <source>
        <dbReference type="ARBA" id="ARBA00023034"/>
    </source>
</evidence>
<evidence type="ECO:0000256" key="6">
    <source>
        <dbReference type="ARBA" id="ARBA00022729"/>
    </source>
</evidence>
<evidence type="ECO:0000256" key="2">
    <source>
        <dbReference type="ARBA" id="ARBA00004251"/>
    </source>
</evidence>
<keyword evidence="13 22" id="KW-0472">Membrane</keyword>
<evidence type="ECO:0000256" key="15">
    <source>
        <dbReference type="ARBA" id="ARBA00023319"/>
    </source>
</evidence>
<evidence type="ECO:0000313" key="25">
    <source>
        <dbReference type="EMBL" id="OWK03911.1"/>
    </source>
</evidence>
<evidence type="ECO:0000256" key="3">
    <source>
        <dbReference type="ARBA" id="ARBA00004614"/>
    </source>
</evidence>
<dbReference type="GO" id="GO:0005789">
    <property type="term" value="C:endoplasmic reticulum membrane"/>
    <property type="evidence" value="ECO:0007669"/>
    <property type="project" value="UniProtKB-SubCell"/>
</dbReference>
<evidence type="ECO:0000259" key="24">
    <source>
        <dbReference type="PROSITE" id="PS50835"/>
    </source>
</evidence>
<protein>
    <recommendedName>
        <fullName evidence="17">Tapasin-related protein</fullName>
    </recommendedName>
    <alternativeName>
        <fullName evidence="18">TAP-binding protein-like</fullName>
    </alternativeName>
    <alternativeName>
        <fullName evidence="19">TAP-binding protein-related protein</fullName>
    </alternativeName>
    <alternativeName>
        <fullName evidence="20">Tapasin-like</fullName>
    </alternativeName>
</protein>
<proteinExistence type="predicted"/>
<dbReference type="Pfam" id="PF07686">
    <property type="entry name" value="V-set"/>
    <property type="match status" value="1"/>
</dbReference>